<reference evidence="2" key="1">
    <citation type="submission" date="2022-01" db="EMBL/GenBank/DDBJ databases">
        <authorList>
            <person name="King R."/>
        </authorList>
    </citation>
    <scope>NUCLEOTIDE SEQUENCE</scope>
</reference>
<protein>
    <submittedName>
        <fullName evidence="2">Uncharacterized protein</fullName>
    </submittedName>
</protein>
<proteinExistence type="predicted"/>
<dbReference type="AlphaFoldDB" id="A0A9P0HU10"/>
<name>A0A9P0HU10_NEZVI</name>
<dbReference type="EMBL" id="OV725083">
    <property type="protein sequence ID" value="CAH1408021.1"/>
    <property type="molecule type" value="Genomic_DNA"/>
</dbReference>
<feature type="compositionally biased region" description="Basic and acidic residues" evidence="1">
    <location>
        <begin position="1"/>
        <end position="12"/>
    </location>
</feature>
<accession>A0A9P0HU10</accession>
<feature type="region of interest" description="Disordered" evidence="1">
    <location>
        <begin position="1"/>
        <end position="57"/>
    </location>
</feature>
<dbReference type="Proteomes" id="UP001152798">
    <property type="component" value="Chromosome 7"/>
</dbReference>
<evidence type="ECO:0000313" key="2">
    <source>
        <dbReference type="EMBL" id="CAH1408021.1"/>
    </source>
</evidence>
<evidence type="ECO:0000256" key="1">
    <source>
        <dbReference type="SAM" id="MobiDB-lite"/>
    </source>
</evidence>
<sequence>MDRPRSKEEISKKLLLGNFGPVERKRKAKAKKERRGHEGRRRLIEEASQGPHQAEMDSCRNVKLEEQELGVSFKYQLKNGTEITGVMRTKWQKEEGLVRERIRTKKAEDKETALGS</sequence>
<organism evidence="2 3">
    <name type="scientific">Nezara viridula</name>
    <name type="common">Southern green stink bug</name>
    <name type="synonym">Cimex viridulus</name>
    <dbReference type="NCBI Taxonomy" id="85310"/>
    <lineage>
        <taxon>Eukaryota</taxon>
        <taxon>Metazoa</taxon>
        <taxon>Ecdysozoa</taxon>
        <taxon>Arthropoda</taxon>
        <taxon>Hexapoda</taxon>
        <taxon>Insecta</taxon>
        <taxon>Pterygota</taxon>
        <taxon>Neoptera</taxon>
        <taxon>Paraneoptera</taxon>
        <taxon>Hemiptera</taxon>
        <taxon>Heteroptera</taxon>
        <taxon>Panheteroptera</taxon>
        <taxon>Pentatomomorpha</taxon>
        <taxon>Pentatomoidea</taxon>
        <taxon>Pentatomidae</taxon>
        <taxon>Pentatominae</taxon>
        <taxon>Nezara</taxon>
    </lineage>
</organism>
<keyword evidence="3" id="KW-1185">Reference proteome</keyword>
<evidence type="ECO:0000313" key="3">
    <source>
        <dbReference type="Proteomes" id="UP001152798"/>
    </source>
</evidence>
<gene>
    <name evidence="2" type="ORF">NEZAVI_LOCUS15626</name>
</gene>
<feature type="compositionally biased region" description="Basic residues" evidence="1">
    <location>
        <begin position="24"/>
        <end position="40"/>
    </location>
</feature>